<feature type="binding site" evidence="15">
    <location>
        <position position="37"/>
    </location>
    <ligand>
        <name>a divalent metal cation</name>
        <dbReference type="ChEBI" id="CHEBI:60240"/>
    </ligand>
</feature>
<dbReference type="OMA" id="CHLMIED"/>
<comment type="cofactor">
    <cofactor evidence="5">
        <name>Fe(2+)</name>
        <dbReference type="ChEBI" id="CHEBI:29033"/>
    </cofactor>
</comment>
<dbReference type="RefSeq" id="XP_016608887.1">
    <property type="nucleotide sequence ID" value="XM_016752199.1"/>
</dbReference>
<evidence type="ECO:0000256" key="12">
    <source>
        <dbReference type="ARBA" id="ARBA00023285"/>
    </source>
</evidence>
<keyword evidence="18" id="KW-1185">Reference proteome</keyword>
<keyword evidence="11 13" id="KW-0413">Isomerase</keyword>
<feature type="binding site" evidence="16">
    <location>
        <position position="68"/>
    </location>
    <ligand>
        <name>substrate</name>
    </ligand>
</feature>
<dbReference type="Pfam" id="PF00834">
    <property type="entry name" value="Ribul_P_3_epim"/>
    <property type="match status" value="1"/>
</dbReference>
<dbReference type="OrthoDB" id="1927044at2759"/>
<dbReference type="eggNOG" id="KOG3111">
    <property type="taxonomic scope" value="Eukaryota"/>
</dbReference>
<evidence type="ECO:0000256" key="7">
    <source>
        <dbReference type="ARBA" id="ARBA00009541"/>
    </source>
</evidence>
<evidence type="ECO:0000313" key="18">
    <source>
        <dbReference type="Proteomes" id="UP000053201"/>
    </source>
</evidence>
<feature type="binding site" evidence="16">
    <location>
        <position position="10"/>
    </location>
    <ligand>
        <name>substrate</name>
    </ligand>
</feature>
<dbReference type="InterPro" id="IPR011060">
    <property type="entry name" value="RibuloseP-bd_barrel"/>
</dbReference>
<keyword evidence="15" id="KW-0464">Manganese</keyword>
<dbReference type="PROSITE" id="PS01086">
    <property type="entry name" value="RIBUL_P_3_EPIMER_2"/>
    <property type="match status" value="1"/>
</dbReference>
<dbReference type="UniPathway" id="UPA00115">
    <property type="reaction ID" value="UER00411"/>
</dbReference>
<dbReference type="InParanoid" id="A0A0L0HIG9"/>
<comment type="similarity">
    <text evidence="7 13">Belongs to the ribulose-phosphate 3-epimerase family.</text>
</comment>
<feature type="binding site" evidence="15">
    <location>
        <position position="173"/>
    </location>
    <ligand>
        <name>a divalent metal cation</name>
        <dbReference type="ChEBI" id="CHEBI:60240"/>
    </ligand>
</feature>
<dbReference type="NCBIfam" id="NF004076">
    <property type="entry name" value="PRK05581.1-4"/>
    <property type="match status" value="1"/>
</dbReference>
<dbReference type="STRING" id="645134.A0A0L0HIG9"/>
<evidence type="ECO:0000256" key="2">
    <source>
        <dbReference type="ARBA" id="ARBA00001936"/>
    </source>
</evidence>
<dbReference type="FunCoup" id="A0A0L0HIG9">
    <property type="interactions" value="453"/>
</dbReference>
<evidence type="ECO:0000256" key="8">
    <source>
        <dbReference type="ARBA" id="ARBA00013188"/>
    </source>
</evidence>
<dbReference type="HAMAP" id="MF_02227">
    <property type="entry name" value="RPE"/>
    <property type="match status" value="1"/>
</dbReference>
<evidence type="ECO:0000256" key="6">
    <source>
        <dbReference type="ARBA" id="ARBA00005016"/>
    </source>
</evidence>
<dbReference type="GeneID" id="27687431"/>
<evidence type="ECO:0000256" key="15">
    <source>
        <dbReference type="PIRSR" id="PIRSR001461-2"/>
    </source>
</evidence>
<evidence type="ECO:0000256" key="5">
    <source>
        <dbReference type="ARBA" id="ARBA00001954"/>
    </source>
</evidence>
<dbReference type="FunFam" id="3.20.20.70:FF:000171">
    <property type="entry name" value="Ribulose-phosphate 3-epimerase"/>
    <property type="match status" value="1"/>
</dbReference>
<evidence type="ECO:0000256" key="3">
    <source>
        <dbReference type="ARBA" id="ARBA00001941"/>
    </source>
</evidence>
<feature type="binding site" evidence="16">
    <location>
        <begin position="195"/>
        <end position="196"/>
    </location>
    <ligand>
        <name>substrate</name>
    </ligand>
</feature>
<feature type="binding site" evidence="16">
    <location>
        <position position="175"/>
    </location>
    <ligand>
        <name>substrate</name>
    </ligand>
</feature>
<dbReference type="CDD" id="cd00429">
    <property type="entry name" value="RPE"/>
    <property type="match status" value="1"/>
</dbReference>
<evidence type="ECO:0000256" key="1">
    <source>
        <dbReference type="ARBA" id="ARBA00001782"/>
    </source>
</evidence>
<dbReference type="Gene3D" id="3.20.20.70">
    <property type="entry name" value="Aldolase class I"/>
    <property type="match status" value="1"/>
</dbReference>
<dbReference type="SUPFAM" id="SSF51366">
    <property type="entry name" value="Ribulose-phoshate binding barrel"/>
    <property type="match status" value="1"/>
</dbReference>
<sequence length="223" mass="24105">MAPQPKIAPSMLSSDFAQLAAEAKRMIDYGADYLHMDVMDGHFVPNLTMGPPIIKSLRKHTDAFLDCHLMVSNPEKWVHDFAKAGASLYCFHIEATDDASGLIDKIHAAGMKAGLAVKPKTKVDVVFPLVEKLDQVLIMTVEPGFGGQKFMEDCVEKVRILRSKYPELDIEVDGGLGPDTIDKATSAGANVIVAGTAIFGAPSPKDVISILRDSVLRNVTNKA</sequence>
<dbReference type="GO" id="GO:0005975">
    <property type="term" value="P:carbohydrate metabolic process"/>
    <property type="evidence" value="ECO:0007669"/>
    <property type="project" value="InterPro"/>
</dbReference>
<evidence type="ECO:0000313" key="17">
    <source>
        <dbReference type="EMBL" id="KND00848.1"/>
    </source>
</evidence>
<dbReference type="VEuPathDB" id="FungiDB:SPPG_03952"/>
<evidence type="ECO:0000256" key="4">
    <source>
        <dbReference type="ARBA" id="ARBA00001947"/>
    </source>
</evidence>
<comment type="catalytic activity">
    <reaction evidence="1 13">
        <text>D-ribulose 5-phosphate = D-xylulose 5-phosphate</text>
        <dbReference type="Rhea" id="RHEA:13677"/>
        <dbReference type="ChEBI" id="CHEBI:57737"/>
        <dbReference type="ChEBI" id="CHEBI:58121"/>
        <dbReference type="EC" id="5.1.3.1"/>
    </reaction>
</comment>
<gene>
    <name evidence="17" type="ORF">SPPG_03952</name>
</gene>
<comment type="cofactor">
    <cofactor evidence="15">
        <name>a divalent metal cation</name>
        <dbReference type="ChEBI" id="CHEBI:60240"/>
    </cofactor>
    <text evidence="15">Binds 1 divalent metal cation per subunit.</text>
</comment>
<dbReference type="GO" id="GO:0046872">
    <property type="term" value="F:metal ion binding"/>
    <property type="evidence" value="ECO:0007669"/>
    <property type="project" value="UniProtKB-KW"/>
</dbReference>
<dbReference type="NCBIfam" id="TIGR01163">
    <property type="entry name" value="rpe"/>
    <property type="match status" value="1"/>
</dbReference>
<dbReference type="PROSITE" id="PS01085">
    <property type="entry name" value="RIBUL_P_3_EPIMER_1"/>
    <property type="match status" value="1"/>
</dbReference>
<dbReference type="EMBL" id="KQ257455">
    <property type="protein sequence ID" value="KND00848.1"/>
    <property type="molecule type" value="Genomic_DNA"/>
</dbReference>
<accession>A0A0L0HIG9</accession>
<evidence type="ECO:0000256" key="13">
    <source>
        <dbReference type="PIRNR" id="PIRNR001461"/>
    </source>
</evidence>
<dbReference type="InterPro" id="IPR013785">
    <property type="entry name" value="Aldolase_TIM"/>
</dbReference>
<comment type="pathway">
    <text evidence="6">Carbohydrate degradation; pentose phosphate pathway; D-xylulose 5-phosphate from D-ribulose 5-phosphate (non-oxidative stage): step 1/1.</text>
</comment>
<protein>
    <recommendedName>
        <fullName evidence="9 13">Ribulose-phosphate 3-epimerase</fullName>
        <ecNumber evidence="8 13">5.1.3.1</ecNumber>
    </recommendedName>
</protein>
<evidence type="ECO:0000256" key="16">
    <source>
        <dbReference type="PIRSR" id="PIRSR001461-3"/>
    </source>
</evidence>
<feature type="binding site" evidence="16">
    <location>
        <begin position="144"/>
        <end position="147"/>
    </location>
    <ligand>
        <name>substrate</name>
    </ligand>
</feature>
<dbReference type="EC" id="5.1.3.1" evidence="8 13"/>
<dbReference type="GO" id="GO:0004750">
    <property type="term" value="F:D-ribulose-phosphate 3-epimerase activity"/>
    <property type="evidence" value="ECO:0007669"/>
    <property type="project" value="UniProtKB-EC"/>
</dbReference>
<keyword evidence="13" id="KW-0119">Carbohydrate metabolism</keyword>
<evidence type="ECO:0000256" key="9">
    <source>
        <dbReference type="ARBA" id="ARBA00013920"/>
    </source>
</evidence>
<dbReference type="PIRSF" id="PIRSF001461">
    <property type="entry name" value="RPE"/>
    <property type="match status" value="1"/>
</dbReference>
<comment type="cofactor">
    <cofactor evidence="4">
        <name>Zn(2+)</name>
        <dbReference type="ChEBI" id="CHEBI:29105"/>
    </cofactor>
</comment>
<dbReference type="Proteomes" id="UP000053201">
    <property type="component" value="Unassembled WGS sequence"/>
</dbReference>
<keyword evidence="10 15" id="KW-0479">Metal-binding</keyword>
<comment type="cofactor">
    <cofactor evidence="3">
        <name>Co(2+)</name>
        <dbReference type="ChEBI" id="CHEBI:48828"/>
    </cofactor>
</comment>
<keyword evidence="12 15" id="KW-0170">Cobalt</keyword>
<dbReference type="PANTHER" id="PTHR11749">
    <property type="entry name" value="RIBULOSE-5-PHOSPHATE-3-EPIMERASE"/>
    <property type="match status" value="1"/>
</dbReference>
<proteinExistence type="inferred from homology"/>
<dbReference type="InterPro" id="IPR000056">
    <property type="entry name" value="Ribul_P_3_epim-like"/>
</dbReference>
<evidence type="ECO:0000256" key="11">
    <source>
        <dbReference type="ARBA" id="ARBA00023235"/>
    </source>
</evidence>
<feature type="active site" description="Proton acceptor" evidence="14">
    <location>
        <position position="37"/>
    </location>
</feature>
<comment type="cofactor">
    <cofactor evidence="2">
        <name>Mn(2+)</name>
        <dbReference type="ChEBI" id="CHEBI:29035"/>
    </cofactor>
</comment>
<name>A0A0L0HIG9_SPIPD</name>
<organism evidence="17 18">
    <name type="scientific">Spizellomyces punctatus (strain DAOM BR117)</name>
    <dbReference type="NCBI Taxonomy" id="645134"/>
    <lineage>
        <taxon>Eukaryota</taxon>
        <taxon>Fungi</taxon>
        <taxon>Fungi incertae sedis</taxon>
        <taxon>Chytridiomycota</taxon>
        <taxon>Chytridiomycota incertae sedis</taxon>
        <taxon>Chytridiomycetes</taxon>
        <taxon>Spizellomycetales</taxon>
        <taxon>Spizellomycetaceae</taxon>
        <taxon>Spizellomyces</taxon>
    </lineage>
</organism>
<evidence type="ECO:0000256" key="10">
    <source>
        <dbReference type="ARBA" id="ARBA00022723"/>
    </source>
</evidence>
<feature type="binding site" evidence="15">
    <location>
        <position position="68"/>
    </location>
    <ligand>
        <name>a divalent metal cation</name>
        <dbReference type="ChEBI" id="CHEBI:60240"/>
    </ligand>
</feature>
<feature type="active site" description="Proton donor" evidence="14">
    <location>
        <position position="173"/>
    </location>
</feature>
<dbReference type="GO" id="GO:0006098">
    <property type="term" value="P:pentose-phosphate shunt"/>
    <property type="evidence" value="ECO:0007669"/>
    <property type="project" value="UniProtKB-UniPathway"/>
</dbReference>
<dbReference type="AlphaFoldDB" id="A0A0L0HIG9"/>
<keyword evidence="15" id="KW-0862">Zinc</keyword>
<reference evidence="17 18" key="1">
    <citation type="submission" date="2009-08" db="EMBL/GenBank/DDBJ databases">
        <title>The Genome Sequence of Spizellomyces punctatus strain DAOM BR117.</title>
        <authorList>
            <consortium name="The Broad Institute Genome Sequencing Platform"/>
            <person name="Russ C."/>
            <person name="Cuomo C."/>
            <person name="Shea T."/>
            <person name="Young S.K."/>
            <person name="Zeng Q."/>
            <person name="Koehrsen M."/>
            <person name="Haas B."/>
            <person name="Borodovsky M."/>
            <person name="Guigo R."/>
            <person name="Alvarado L."/>
            <person name="Berlin A."/>
            <person name="Bochicchio J."/>
            <person name="Borenstein D."/>
            <person name="Chapman S."/>
            <person name="Chen Z."/>
            <person name="Engels R."/>
            <person name="Freedman E."/>
            <person name="Gellesch M."/>
            <person name="Goldberg J."/>
            <person name="Griggs A."/>
            <person name="Gujja S."/>
            <person name="Heiman D."/>
            <person name="Hepburn T."/>
            <person name="Howarth C."/>
            <person name="Jen D."/>
            <person name="Larson L."/>
            <person name="Lewis B."/>
            <person name="Mehta T."/>
            <person name="Park D."/>
            <person name="Pearson M."/>
            <person name="Roberts A."/>
            <person name="Saif S."/>
            <person name="Shenoy N."/>
            <person name="Sisk P."/>
            <person name="Stolte C."/>
            <person name="Sykes S."/>
            <person name="Thomson T."/>
            <person name="Walk T."/>
            <person name="White J."/>
            <person name="Yandava C."/>
            <person name="Burger G."/>
            <person name="Gray M.W."/>
            <person name="Holland P.W.H."/>
            <person name="King N."/>
            <person name="Lang F.B.F."/>
            <person name="Roger A.J."/>
            <person name="Ruiz-Trillo I."/>
            <person name="Lander E."/>
            <person name="Nusbaum C."/>
        </authorList>
    </citation>
    <scope>NUCLEOTIDE SEQUENCE [LARGE SCALE GENOMIC DNA]</scope>
    <source>
        <strain evidence="17 18">DAOM BR117</strain>
    </source>
</reference>
<feature type="binding site" evidence="15">
    <location>
        <position position="35"/>
    </location>
    <ligand>
        <name>a divalent metal cation</name>
        <dbReference type="ChEBI" id="CHEBI:60240"/>
    </ligand>
</feature>
<dbReference type="InterPro" id="IPR026019">
    <property type="entry name" value="Ribul_P_3_epim"/>
</dbReference>
<evidence type="ECO:0000256" key="14">
    <source>
        <dbReference type="PIRSR" id="PIRSR001461-1"/>
    </source>
</evidence>